<protein>
    <submittedName>
        <fullName evidence="2">Uncharacterized protein</fullName>
    </submittedName>
</protein>
<comment type="caution">
    <text evidence="2">The sequence shown here is derived from an EMBL/GenBank/DDBJ whole genome shotgun (WGS) entry which is preliminary data.</text>
</comment>
<evidence type="ECO:0000313" key="2">
    <source>
        <dbReference type="EMBL" id="GFF16098.1"/>
    </source>
</evidence>
<feature type="region of interest" description="Disordered" evidence="1">
    <location>
        <begin position="276"/>
        <end position="298"/>
    </location>
</feature>
<feature type="region of interest" description="Disordered" evidence="1">
    <location>
        <begin position="423"/>
        <end position="519"/>
    </location>
</feature>
<dbReference type="OrthoDB" id="5422351at2759"/>
<dbReference type="VEuPathDB" id="FungiDB:ATEG_05224"/>
<accession>A0A5M3Z548</accession>
<sequence length="642" mass="69984">MSSTTLMTFLLSTKPQVKSVKLLGSWDNFSKPYTMERDKRVGPGHWRGCHSFTDIICDGSPRDMSAARSGGLKMGGTYWYYYVLDDDVEFFNQAEPVTSLCPLLPGQPVNVLQVPIILPDTRAVQAGDDSAGALNADQRTMNPDDKYMNPRRPPKPKLRLRTSPPLLQQPAPNWSFSTSPLGLITNKSVSQPTSSSARGKKQDAAKGSSKPARSVSPPRSRGLRAAFRQWNASSPDLGAAYSRDGELERPVAARGYMAPRTSRDCHLGFDLHSRIGSRSLSPSNATDPQNDVTPRRPASTCECGFIPLSIRDRRALNSKSAEHALPRNPLTVQTRPDIKISAVVDSRNTHSHATQESISSLDSLVLQPTATIPRLSEDAMTPTPFNFREKRLPTLPNSPSSVMDEALRELEERERELDTENLGSHFSDFSETDDSIASDSPCERSHFSEWSTDTEFVSPESMTSSLAFGDDNQISPVPDTLEVPDLWKTSAPTEASDPDTPHLTVNSKLSPTTVGADSPRLELPLPQLSGPFSPSDLDVPGLCIEDADEVESNPKRHAAFFGAIKSIEGLGLPHSPNASAIHFAEGAKGEAVNGENRVTSGESTDRYSKTSFPGQSVMQEMMDELSYLKNMIQSGTGGVEDI</sequence>
<feature type="compositionally biased region" description="Polar residues" evidence="1">
    <location>
        <begin position="448"/>
        <end position="466"/>
    </location>
</feature>
<feature type="compositionally biased region" description="Polar residues" evidence="1">
    <location>
        <begin position="276"/>
        <end position="292"/>
    </location>
</feature>
<organism evidence="2 3">
    <name type="scientific">Aspergillus terreus</name>
    <dbReference type="NCBI Taxonomy" id="33178"/>
    <lineage>
        <taxon>Eukaryota</taxon>
        <taxon>Fungi</taxon>
        <taxon>Dikarya</taxon>
        <taxon>Ascomycota</taxon>
        <taxon>Pezizomycotina</taxon>
        <taxon>Eurotiomycetes</taxon>
        <taxon>Eurotiomycetidae</taxon>
        <taxon>Eurotiales</taxon>
        <taxon>Aspergillaceae</taxon>
        <taxon>Aspergillus</taxon>
        <taxon>Aspergillus subgen. Circumdati</taxon>
    </lineage>
</organism>
<proteinExistence type="predicted"/>
<reference evidence="2 3" key="1">
    <citation type="submission" date="2020-01" db="EMBL/GenBank/DDBJ databases">
        <title>Aspergillus terreus IFO 6365 whole genome shotgun sequence.</title>
        <authorList>
            <person name="Kanamasa S."/>
            <person name="Takahashi H."/>
        </authorList>
    </citation>
    <scope>NUCLEOTIDE SEQUENCE [LARGE SCALE GENOMIC DNA]</scope>
    <source>
        <strain evidence="2 3">IFO 6365</strain>
    </source>
</reference>
<feature type="compositionally biased region" description="Polar residues" evidence="1">
    <location>
        <begin position="170"/>
        <end position="197"/>
    </location>
</feature>
<dbReference type="AlphaFoldDB" id="A0A5M3Z548"/>
<dbReference type="PANTHER" id="PTHR40625:SF1">
    <property type="entry name" value="AMP-ACTIVATED PROTEIN KINASE GLYCOGEN-BINDING DOMAIN-CONTAINING PROTEIN"/>
    <property type="match status" value="1"/>
</dbReference>
<feature type="region of interest" description="Disordered" evidence="1">
    <location>
        <begin position="129"/>
        <end position="222"/>
    </location>
</feature>
<feature type="region of interest" description="Disordered" evidence="1">
    <location>
        <begin position="376"/>
        <end position="401"/>
    </location>
</feature>
<dbReference type="Proteomes" id="UP000452235">
    <property type="component" value="Unassembled WGS sequence"/>
</dbReference>
<dbReference type="PANTHER" id="PTHR40625">
    <property type="entry name" value="GTP-BINDING PROTEIN ESDC-RELATED"/>
    <property type="match status" value="1"/>
</dbReference>
<dbReference type="EMBL" id="BLJY01000005">
    <property type="protein sequence ID" value="GFF16098.1"/>
    <property type="molecule type" value="Genomic_DNA"/>
</dbReference>
<evidence type="ECO:0000313" key="3">
    <source>
        <dbReference type="Proteomes" id="UP000452235"/>
    </source>
</evidence>
<gene>
    <name evidence="2" type="ORF">ATEIFO6365_0005028800</name>
</gene>
<evidence type="ECO:0000256" key="1">
    <source>
        <dbReference type="SAM" id="MobiDB-lite"/>
    </source>
</evidence>
<keyword evidence="3" id="KW-1185">Reference proteome</keyword>
<name>A0A5M3Z548_ASPTE</name>
<feature type="compositionally biased region" description="Polar residues" evidence="1">
    <location>
        <begin position="503"/>
        <end position="515"/>
    </location>
</feature>